<evidence type="ECO:0000313" key="2">
    <source>
        <dbReference type="Proteomes" id="UP000837857"/>
    </source>
</evidence>
<gene>
    <name evidence="1" type="ORF">IPOD504_LOCUS13843</name>
</gene>
<name>A0ABN8IWM8_9NEOP</name>
<organism evidence="1 2">
    <name type="scientific">Iphiclides podalirius</name>
    <name type="common">scarce swallowtail</name>
    <dbReference type="NCBI Taxonomy" id="110791"/>
    <lineage>
        <taxon>Eukaryota</taxon>
        <taxon>Metazoa</taxon>
        <taxon>Ecdysozoa</taxon>
        <taxon>Arthropoda</taxon>
        <taxon>Hexapoda</taxon>
        <taxon>Insecta</taxon>
        <taxon>Pterygota</taxon>
        <taxon>Neoptera</taxon>
        <taxon>Endopterygota</taxon>
        <taxon>Lepidoptera</taxon>
        <taxon>Glossata</taxon>
        <taxon>Ditrysia</taxon>
        <taxon>Papilionoidea</taxon>
        <taxon>Papilionidae</taxon>
        <taxon>Papilioninae</taxon>
        <taxon>Iphiclides</taxon>
    </lineage>
</organism>
<dbReference type="Proteomes" id="UP000837857">
    <property type="component" value="Chromosome 4"/>
</dbReference>
<accession>A0ABN8IWM8</accession>
<proteinExistence type="predicted"/>
<keyword evidence="2" id="KW-1185">Reference proteome</keyword>
<dbReference type="EMBL" id="OW152816">
    <property type="protein sequence ID" value="CAH2067365.1"/>
    <property type="molecule type" value="Genomic_DNA"/>
</dbReference>
<evidence type="ECO:0000313" key="1">
    <source>
        <dbReference type="EMBL" id="CAH2067365.1"/>
    </source>
</evidence>
<reference evidence="1" key="1">
    <citation type="submission" date="2022-03" db="EMBL/GenBank/DDBJ databases">
        <authorList>
            <person name="Martin H S."/>
        </authorList>
    </citation>
    <scope>NUCLEOTIDE SEQUENCE</scope>
</reference>
<sequence>MKNNFMSTTTLSRQLAPLVTRAPPYHQGLWLNMTPAFTGRGVATIADWFSYCGPSDPVIPIVAPDGTQADKGSQWRVVKLT</sequence>
<protein>
    <submittedName>
        <fullName evidence="1">Uncharacterized protein</fullName>
    </submittedName>
</protein>
<feature type="non-terminal residue" evidence="1">
    <location>
        <position position="1"/>
    </location>
</feature>